<organism evidence="2 3">
    <name type="scientific">Thalictrum thalictroides</name>
    <name type="common">Rue-anemone</name>
    <name type="synonym">Anemone thalictroides</name>
    <dbReference type="NCBI Taxonomy" id="46969"/>
    <lineage>
        <taxon>Eukaryota</taxon>
        <taxon>Viridiplantae</taxon>
        <taxon>Streptophyta</taxon>
        <taxon>Embryophyta</taxon>
        <taxon>Tracheophyta</taxon>
        <taxon>Spermatophyta</taxon>
        <taxon>Magnoliopsida</taxon>
        <taxon>Ranunculales</taxon>
        <taxon>Ranunculaceae</taxon>
        <taxon>Thalictroideae</taxon>
        <taxon>Thalictrum</taxon>
    </lineage>
</organism>
<protein>
    <submittedName>
        <fullName evidence="2">Uncharacterized protein</fullName>
    </submittedName>
</protein>
<dbReference type="AlphaFoldDB" id="A0A7J6X6H4"/>
<accession>A0A7J6X6H4</accession>
<feature type="region of interest" description="Disordered" evidence="1">
    <location>
        <begin position="303"/>
        <end position="322"/>
    </location>
</feature>
<proteinExistence type="predicted"/>
<reference evidence="2 3" key="1">
    <citation type="submission" date="2020-06" db="EMBL/GenBank/DDBJ databases">
        <title>Transcriptomic and genomic resources for Thalictrum thalictroides and T. hernandezii: Facilitating candidate gene discovery in an emerging model plant lineage.</title>
        <authorList>
            <person name="Arias T."/>
            <person name="Riano-Pachon D.M."/>
            <person name="Di Stilio V.S."/>
        </authorList>
    </citation>
    <scope>NUCLEOTIDE SEQUENCE [LARGE SCALE GENOMIC DNA]</scope>
    <source>
        <strain evidence="3">cv. WT478/WT964</strain>
        <tissue evidence="2">Leaves</tissue>
    </source>
</reference>
<evidence type="ECO:0000313" key="3">
    <source>
        <dbReference type="Proteomes" id="UP000554482"/>
    </source>
</evidence>
<keyword evidence="3" id="KW-1185">Reference proteome</keyword>
<dbReference type="Proteomes" id="UP000554482">
    <property type="component" value="Unassembled WGS sequence"/>
</dbReference>
<comment type="caution">
    <text evidence="2">The sequence shown here is derived from an EMBL/GenBank/DDBJ whole genome shotgun (WGS) entry which is preliminary data.</text>
</comment>
<dbReference type="EMBL" id="JABWDY010006016">
    <property type="protein sequence ID" value="KAF5203972.1"/>
    <property type="molecule type" value="Genomic_DNA"/>
</dbReference>
<evidence type="ECO:0000256" key="1">
    <source>
        <dbReference type="SAM" id="MobiDB-lite"/>
    </source>
</evidence>
<gene>
    <name evidence="2" type="ORF">FRX31_006442</name>
</gene>
<evidence type="ECO:0000313" key="2">
    <source>
        <dbReference type="EMBL" id="KAF5203972.1"/>
    </source>
</evidence>
<name>A0A7J6X6H4_THATH</name>
<sequence>MPFISISERVNDSVRRSMCELHFNAFTSFHNTIAEFGDKMNSESLLKHAYLLAFFPIPPSKVGKHNWIHFRSWLQYGIGEKVRDICLPWVTYGISTIRTCAACRQASVYVRNPHDDDVIVISSDSELTEENDEDELDSATEGEQSLTRTLGCNSECSCPSDCNEDCECMMYQYGRQRLHTHNVVHMQVTSAVERSLCSNHYKGFQSFHDNIYAFCSSVSMSDSSVKNIIFQFFPNAPLTVRLLDWANFGYNLMAANINNTKSPSSPQLRRSAMTEECRNALRARDRLLYRQRRNNFSAQQLHTFQERQRQQRNNRRQNISAEQRLHQLARRRLLYQNHRRQNLTEQPSSSQHLSDTTMVTHLQQHLQSEVERFQIEPLTASVNADMNSISIDLG</sequence>